<accession>A0A5C5X770</accession>
<evidence type="ECO:0000313" key="3">
    <source>
        <dbReference type="EMBL" id="TWT58191.1"/>
    </source>
</evidence>
<keyword evidence="1" id="KW-0732">Signal</keyword>
<dbReference type="InterPro" id="IPR005079">
    <property type="entry name" value="Peptidase_C45_hydrolase"/>
</dbReference>
<dbReference type="Pfam" id="PF03417">
    <property type="entry name" value="AAT"/>
    <property type="match status" value="1"/>
</dbReference>
<evidence type="ECO:0000256" key="1">
    <source>
        <dbReference type="SAM" id="SignalP"/>
    </source>
</evidence>
<dbReference type="OrthoDB" id="264208at2"/>
<name>A0A5C5X770_9PLAN</name>
<feature type="signal peptide" evidence="1">
    <location>
        <begin position="1"/>
        <end position="24"/>
    </location>
</feature>
<proteinExistence type="predicted"/>
<evidence type="ECO:0000259" key="2">
    <source>
        <dbReference type="Pfam" id="PF03417"/>
    </source>
</evidence>
<evidence type="ECO:0000313" key="4">
    <source>
        <dbReference type="Proteomes" id="UP000317243"/>
    </source>
</evidence>
<dbReference type="EMBL" id="SIHI01000001">
    <property type="protein sequence ID" value="TWT58191.1"/>
    <property type="molecule type" value="Genomic_DNA"/>
</dbReference>
<dbReference type="NCBIfam" id="NF040521">
    <property type="entry name" value="C45_proenzyme"/>
    <property type="match status" value="1"/>
</dbReference>
<feature type="domain" description="Peptidase C45 hydrolase" evidence="2">
    <location>
        <begin position="389"/>
        <end position="506"/>
    </location>
</feature>
<feature type="chain" id="PRO_5022841184" evidence="1">
    <location>
        <begin position="25"/>
        <end position="619"/>
    </location>
</feature>
<keyword evidence="3" id="KW-0808">Transferase</keyword>
<dbReference type="PANTHER" id="PTHR35190">
    <property type="entry name" value="PROTEIN DCD1B"/>
    <property type="match status" value="1"/>
</dbReference>
<comment type="caution">
    <text evidence="3">The sequence shown here is derived from an EMBL/GenBank/DDBJ whole genome shotgun (WGS) entry which is preliminary data.</text>
</comment>
<keyword evidence="4" id="KW-1185">Reference proteome</keyword>
<protein>
    <submittedName>
        <fullName evidence="3">Acyl-coenzyme A:6-aminopenicillanic acid acyl-transferase</fullName>
    </submittedName>
</protein>
<reference evidence="3 4" key="1">
    <citation type="submission" date="2019-02" db="EMBL/GenBank/DDBJ databases">
        <title>Deep-cultivation of Planctomycetes and their phenomic and genomic characterization uncovers novel biology.</title>
        <authorList>
            <person name="Wiegand S."/>
            <person name="Jogler M."/>
            <person name="Boedeker C."/>
            <person name="Pinto D."/>
            <person name="Vollmers J."/>
            <person name="Rivas-Marin E."/>
            <person name="Kohn T."/>
            <person name="Peeters S.H."/>
            <person name="Heuer A."/>
            <person name="Rast P."/>
            <person name="Oberbeckmann S."/>
            <person name="Bunk B."/>
            <person name="Jeske O."/>
            <person name="Meyerdierks A."/>
            <person name="Storesund J.E."/>
            <person name="Kallscheuer N."/>
            <person name="Luecker S."/>
            <person name="Lage O.M."/>
            <person name="Pohl T."/>
            <person name="Merkel B.J."/>
            <person name="Hornburger P."/>
            <person name="Mueller R.-W."/>
            <person name="Bruemmer F."/>
            <person name="Labrenz M."/>
            <person name="Spormann A.M."/>
            <person name="Op Den Camp H."/>
            <person name="Overmann J."/>
            <person name="Amann R."/>
            <person name="Jetten M.S.M."/>
            <person name="Mascher T."/>
            <person name="Medema M.H."/>
            <person name="Devos D.P."/>
            <person name="Kaster A.-K."/>
            <person name="Ovreas L."/>
            <person name="Rohde M."/>
            <person name="Galperin M.Y."/>
            <person name="Jogler C."/>
        </authorList>
    </citation>
    <scope>NUCLEOTIDE SEQUENCE [LARGE SCALE GENOMIC DNA]</scope>
    <source>
        <strain evidence="3 4">KOR42</strain>
    </source>
</reference>
<dbReference type="RefSeq" id="WP_146508404.1">
    <property type="nucleotide sequence ID" value="NZ_SIHI01000001.1"/>
</dbReference>
<dbReference type="InterPro" id="IPR047794">
    <property type="entry name" value="C45_proenzyme-like"/>
</dbReference>
<dbReference type="PANTHER" id="PTHR35190:SF2">
    <property type="entry name" value="PROTEIN DCD1B"/>
    <property type="match status" value="1"/>
</dbReference>
<dbReference type="InterPro" id="IPR047803">
    <property type="entry name" value="DCD1A/B-like"/>
</dbReference>
<gene>
    <name evidence="3" type="ORF">KOR42_15620</name>
</gene>
<dbReference type="Proteomes" id="UP000317243">
    <property type="component" value="Unassembled WGS sequence"/>
</dbReference>
<dbReference type="Gene3D" id="3.60.60.10">
    <property type="entry name" value="Penicillin V Acylase, Chain A"/>
    <property type="match status" value="1"/>
</dbReference>
<dbReference type="AlphaFoldDB" id="A0A5C5X770"/>
<dbReference type="GO" id="GO:0016740">
    <property type="term" value="F:transferase activity"/>
    <property type="evidence" value="ECO:0007669"/>
    <property type="project" value="UniProtKB-KW"/>
</dbReference>
<sequence precursor="true">MRHGQCVMWGVFFLTCFLITPLQAESPTTASSSLASDLVPLCRVLSGENQTTSLRLKLVPEIDGSPQDVTVELQSDADGNYRFSADHAEYAIEVRRQESATTILLPKHQKAIVGQGAVDGDDTLIAQGIVNRLVSIDSDWKKYVPLAQAADPNAIAFLLKTVAQIQPGAPPHSWRLGGENSLQFEEGGHLIKGTLENARFEFEISELEQSSALDLKSDSLKGSDFEVTEIPREELERTLSRGIRRATEILSPSPRLTHPPQDSRTVPHGELKWVHGHRVAILHGTPEEIGTAHGNLLKDEILKTVDSVMYTFGTVNMVRSGKWFRVELDEAYERLSPHIPKDHLRETVAMANAVGVDTELALVVNVFPELFHCSGFAIFGSATTDGKLYHGRVLDYMTTIGLQDAATTFIVSPNEKISFANVGYAGFIGSVTGINSQGISLGEMGGRGEGQWDGVPMATLMRRGLEECSSLAEVMDLFESSPRTCEYYYVFADGNRNEAVGVAATPEAIEFIRPGQSHERLGEGIEDCVVLSAGNRLTTLRERVIAQHGKIDTTAAIRLMDRPVAMESNLHNALFIPADGVLYVANADHDSPAAERPYVRLDLRELLTETVNSDLISEN</sequence>
<organism evidence="3 4">
    <name type="scientific">Thalassoglobus neptunius</name>
    <dbReference type="NCBI Taxonomy" id="1938619"/>
    <lineage>
        <taxon>Bacteria</taxon>
        <taxon>Pseudomonadati</taxon>
        <taxon>Planctomycetota</taxon>
        <taxon>Planctomycetia</taxon>
        <taxon>Planctomycetales</taxon>
        <taxon>Planctomycetaceae</taxon>
        <taxon>Thalassoglobus</taxon>
    </lineage>
</organism>